<evidence type="ECO:0000256" key="3">
    <source>
        <dbReference type="ARBA" id="ARBA00023125"/>
    </source>
</evidence>
<dbReference type="InterPro" id="IPR058163">
    <property type="entry name" value="LysR-type_TF_proteobact-type"/>
</dbReference>
<evidence type="ECO:0000256" key="2">
    <source>
        <dbReference type="ARBA" id="ARBA00023015"/>
    </source>
</evidence>
<dbReference type="PANTHER" id="PTHR30537:SF26">
    <property type="entry name" value="GLYCINE CLEAVAGE SYSTEM TRANSCRIPTIONAL ACTIVATOR"/>
    <property type="match status" value="1"/>
</dbReference>
<name>A0ABV5HZS4_9RHOB</name>
<feature type="domain" description="HTH lysR-type" evidence="5">
    <location>
        <begin position="7"/>
        <end position="64"/>
    </location>
</feature>
<keyword evidence="2" id="KW-0805">Transcription regulation</keyword>
<evidence type="ECO:0000313" key="6">
    <source>
        <dbReference type="EMBL" id="MFB9149916.1"/>
    </source>
</evidence>
<comment type="similarity">
    <text evidence="1">Belongs to the LysR transcriptional regulatory family.</text>
</comment>
<dbReference type="InterPro" id="IPR036388">
    <property type="entry name" value="WH-like_DNA-bd_sf"/>
</dbReference>
<evidence type="ECO:0000259" key="5">
    <source>
        <dbReference type="PROSITE" id="PS50931"/>
    </source>
</evidence>
<dbReference type="RefSeq" id="WP_377069313.1">
    <property type="nucleotide sequence ID" value="NZ_JBHMEC010000015.1"/>
</dbReference>
<protein>
    <submittedName>
        <fullName evidence="6">LysR family transcriptional regulator</fullName>
    </submittedName>
</protein>
<keyword evidence="3" id="KW-0238">DNA-binding</keyword>
<dbReference type="SUPFAM" id="SSF46785">
    <property type="entry name" value="Winged helix' DNA-binding domain"/>
    <property type="match status" value="1"/>
</dbReference>
<dbReference type="Pfam" id="PF00126">
    <property type="entry name" value="HTH_1"/>
    <property type="match status" value="1"/>
</dbReference>
<dbReference type="Gene3D" id="3.40.190.10">
    <property type="entry name" value="Periplasmic binding protein-like II"/>
    <property type="match status" value="2"/>
</dbReference>
<evidence type="ECO:0000313" key="7">
    <source>
        <dbReference type="Proteomes" id="UP001589670"/>
    </source>
</evidence>
<reference evidence="6 7" key="1">
    <citation type="submission" date="2024-09" db="EMBL/GenBank/DDBJ databases">
        <authorList>
            <person name="Sun Q."/>
            <person name="Mori K."/>
        </authorList>
    </citation>
    <scope>NUCLEOTIDE SEQUENCE [LARGE SCALE GENOMIC DNA]</scope>
    <source>
        <strain evidence="6 7">CECT 9424</strain>
    </source>
</reference>
<dbReference type="InterPro" id="IPR005119">
    <property type="entry name" value="LysR_subst-bd"/>
</dbReference>
<gene>
    <name evidence="6" type="ORF">ACFFU4_09160</name>
</gene>
<evidence type="ECO:0000256" key="4">
    <source>
        <dbReference type="ARBA" id="ARBA00023163"/>
    </source>
</evidence>
<evidence type="ECO:0000256" key="1">
    <source>
        <dbReference type="ARBA" id="ARBA00009437"/>
    </source>
</evidence>
<proteinExistence type="inferred from homology"/>
<dbReference type="SUPFAM" id="SSF53850">
    <property type="entry name" value="Periplasmic binding protein-like II"/>
    <property type="match status" value="1"/>
</dbReference>
<dbReference type="Gene3D" id="1.10.10.10">
    <property type="entry name" value="Winged helix-like DNA-binding domain superfamily/Winged helix DNA-binding domain"/>
    <property type="match status" value="1"/>
</dbReference>
<keyword evidence="7" id="KW-1185">Reference proteome</keyword>
<organism evidence="6 7">
    <name type="scientific">Roseovarius ramblicola</name>
    <dbReference type="NCBI Taxonomy" id="2022336"/>
    <lineage>
        <taxon>Bacteria</taxon>
        <taxon>Pseudomonadati</taxon>
        <taxon>Pseudomonadota</taxon>
        <taxon>Alphaproteobacteria</taxon>
        <taxon>Rhodobacterales</taxon>
        <taxon>Roseobacteraceae</taxon>
        <taxon>Roseovarius</taxon>
    </lineage>
</organism>
<dbReference type="InterPro" id="IPR000847">
    <property type="entry name" value="LysR_HTH_N"/>
</dbReference>
<accession>A0ABV5HZS4</accession>
<dbReference type="Pfam" id="PF03466">
    <property type="entry name" value="LysR_substrate"/>
    <property type="match status" value="1"/>
</dbReference>
<dbReference type="EMBL" id="JBHMEC010000015">
    <property type="protein sequence ID" value="MFB9149916.1"/>
    <property type="molecule type" value="Genomic_DNA"/>
</dbReference>
<comment type="caution">
    <text evidence="6">The sequence shown here is derived from an EMBL/GenBank/DDBJ whole genome shotgun (WGS) entry which is preliminary data.</text>
</comment>
<dbReference type="PROSITE" id="PS50931">
    <property type="entry name" value="HTH_LYSR"/>
    <property type="match status" value="1"/>
</dbReference>
<sequence length="305" mass="33203">MDWQTLPPLTALRAFAALAETGSTAAAGARLNVSHAAISQQVRQLEAHIGVALVDRSGRQSRLTAEGRDLADALSLGFGAIARAVEALSGANAARPLQISTTPSFAAHWLMPCLSEFRQAHPQIDLMIDPTPRIVEMEPGGIDIAIRYGTGHWPGLEAELLFRSPIVAVAAPHLVEGTRIECPADLADLPWLQEFGTNEASDWLRRRGVTKERAAGLVQVPGNLLLDGLRAGQGVAVTVREWVRQDITAGRLRLLFEDEEEAGYHVVTRPGVLRPPARAFVTWLRRQARRTVPSKELPAQERQAK</sequence>
<dbReference type="PANTHER" id="PTHR30537">
    <property type="entry name" value="HTH-TYPE TRANSCRIPTIONAL REGULATOR"/>
    <property type="match status" value="1"/>
</dbReference>
<dbReference type="InterPro" id="IPR036390">
    <property type="entry name" value="WH_DNA-bd_sf"/>
</dbReference>
<dbReference type="Proteomes" id="UP001589670">
    <property type="component" value="Unassembled WGS sequence"/>
</dbReference>
<keyword evidence="4" id="KW-0804">Transcription</keyword>